<accession>A0A1R0GSP0</accession>
<dbReference type="STRING" id="133383.A0A1R0GSP0"/>
<evidence type="ECO:0000256" key="1">
    <source>
        <dbReference type="ARBA" id="ARBA00007805"/>
    </source>
</evidence>
<dbReference type="NCBIfam" id="NF001986">
    <property type="entry name" value="PRK00779.1"/>
    <property type="match status" value="1"/>
</dbReference>
<reference evidence="7 8" key="1">
    <citation type="journal article" date="2016" name="Mol. Biol. Evol.">
        <title>Genome-Wide Survey of Gut Fungi (Harpellales) Reveals the First Horizontally Transferred Ubiquitin Gene from a Mosquito Host.</title>
        <authorList>
            <person name="Wang Y."/>
            <person name="White M.M."/>
            <person name="Kvist S."/>
            <person name="Moncalvo J.M."/>
        </authorList>
    </citation>
    <scope>NUCLEOTIDE SEQUENCE [LARGE SCALE GENOMIC DNA]</scope>
    <source>
        <strain evidence="7 8">ALG-7-W6</strain>
    </source>
</reference>
<dbReference type="EC" id="2.1.3.3" evidence="2"/>
<dbReference type="Gene3D" id="3.40.50.1370">
    <property type="entry name" value="Aspartate/ornithine carbamoyltransferase"/>
    <property type="match status" value="2"/>
</dbReference>
<sequence length="378" mass="41894">MLKSCIFQNSKPVSALLKPGLKCFNFHTSSISNQVELTPANLIPSNSGQIRHMLSLEDYTPAEIFNLVEKAALFKRICTTPNDIRSASEKEAVGWLKRADSLPILTGKTLAMIFKKRSTRTRVATETSMSLLGGHPMFLGSQDIQLGVNESLLDTSKVISSMTDGIMARVDSHSEILELAKYSRVPVINALSDESHPTQILADMLTLHEVFGKPGQSVQESLSNLLVTYIGDANNMLYEFLLAFPKCGMKLAISTPAKYSVPTARISKALSDAKDSVTLHDSPVSAIKDSRAIITDTWISMGQESEKKQRLIDFQGYCIDANMIQAGNPSKDWVFMHCLPRKQEEVSDQVFYSDRSVVFQEAENRKWTIMATIHSLLA</sequence>
<dbReference type="PROSITE" id="PS00097">
    <property type="entry name" value="CARBAMOYLTRANSFERASE"/>
    <property type="match status" value="1"/>
</dbReference>
<dbReference type="PRINTS" id="PR00102">
    <property type="entry name" value="OTCASE"/>
</dbReference>
<comment type="caution">
    <text evidence="7">The sequence shown here is derived from an EMBL/GenBank/DDBJ whole genome shotgun (WGS) entry which is preliminary data.</text>
</comment>
<evidence type="ECO:0000259" key="5">
    <source>
        <dbReference type="Pfam" id="PF00185"/>
    </source>
</evidence>
<dbReference type="Pfam" id="PF02729">
    <property type="entry name" value="OTCace_N"/>
    <property type="match status" value="1"/>
</dbReference>
<dbReference type="GO" id="GO:0005739">
    <property type="term" value="C:mitochondrion"/>
    <property type="evidence" value="ECO:0007669"/>
    <property type="project" value="TreeGrafter"/>
</dbReference>
<evidence type="ECO:0000259" key="6">
    <source>
        <dbReference type="Pfam" id="PF02729"/>
    </source>
</evidence>
<evidence type="ECO:0000256" key="2">
    <source>
        <dbReference type="ARBA" id="ARBA00013007"/>
    </source>
</evidence>
<dbReference type="AlphaFoldDB" id="A0A1R0GSP0"/>
<keyword evidence="8" id="KW-1185">Reference proteome</keyword>
<protein>
    <recommendedName>
        <fullName evidence="2">ornithine carbamoyltransferase</fullName>
        <ecNumber evidence="2">2.1.3.3</ecNumber>
    </recommendedName>
</protein>
<evidence type="ECO:0000256" key="4">
    <source>
        <dbReference type="RuleBase" id="RU003634"/>
    </source>
</evidence>
<dbReference type="InterPro" id="IPR002292">
    <property type="entry name" value="Orn/put_carbamltrans"/>
</dbReference>
<dbReference type="OrthoDB" id="10252326at2759"/>
<comment type="similarity">
    <text evidence="1">Belongs to the aspartate/ornithine carbamoyltransferase superfamily. OTCase family.</text>
</comment>
<gene>
    <name evidence="7" type="ORF">AYI68_g5995</name>
</gene>
<dbReference type="InterPro" id="IPR006130">
    <property type="entry name" value="Asp/Orn_carbamoylTrfase"/>
</dbReference>
<name>A0A1R0GSP0_9FUNG</name>
<dbReference type="Pfam" id="PF00185">
    <property type="entry name" value="OTCace"/>
    <property type="match status" value="1"/>
</dbReference>
<feature type="domain" description="Aspartate/ornithine carbamoyltransferase Asp/Orn-binding" evidence="5">
    <location>
        <begin position="225"/>
        <end position="373"/>
    </location>
</feature>
<proteinExistence type="inferred from homology"/>
<organism evidence="7 8">
    <name type="scientific">Smittium mucronatum</name>
    <dbReference type="NCBI Taxonomy" id="133383"/>
    <lineage>
        <taxon>Eukaryota</taxon>
        <taxon>Fungi</taxon>
        <taxon>Fungi incertae sedis</taxon>
        <taxon>Zoopagomycota</taxon>
        <taxon>Kickxellomycotina</taxon>
        <taxon>Harpellomycetes</taxon>
        <taxon>Harpellales</taxon>
        <taxon>Legeriomycetaceae</taxon>
        <taxon>Smittium</taxon>
    </lineage>
</organism>
<dbReference type="Proteomes" id="UP000187455">
    <property type="component" value="Unassembled WGS sequence"/>
</dbReference>
<dbReference type="GO" id="GO:0004585">
    <property type="term" value="F:ornithine carbamoyltransferase activity"/>
    <property type="evidence" value="ECO:0007669"/>
    <property type="project" value="UniProtKB-EC"/>
</dbReference>
<dbReference type="EMBL" id="LSSL01003970">
    <property type="protein sequence ID" value="OLY79921.1"/>
    <property type="molecule type" value="Genomic_DNA"/>
</dbReference>
<feature type="domain" description="Aspartate/ornithine carbamoyltransferase carbamoyl-P binding" evidence="6">
    <location>
        <begin position="51"/>
        <end position="209"/>
    </location>
</feature>
<dbReference type="InterPro" id="IPR006132">
    <property type="entry name" value="Asp/Orn_carbamoyltranf_P-bd"/>
</dbReference>
<dbReference type="InterPro" id="IPR006131">
    <property type="entry name" value="Asp_carbamoyltransf_Asp/Orn-bd"/>
</dbReference>
<dbReference type="GO" id="GO:0016597">
    <property type="term" value="F:amino acid binding"/>
    <property type="evidence" value="ECO:0007669"/>
    <property type="project" value="InterPro"/>
</dbReference>
<dbReference type="SUPFAM" id="SSF53671">
    <property type="entry name" value="Aspartate/ornithine carbamoyltransferase"/>
    <property type="match status" value="1"/>
</dbReference>
<dbReference type="InterPro" id="IPR036901">
    <property type="entry name" value="Asp/Orn_carbamoylTrfase_sf"/>
</dbReference>
<dbReference type="PANTHER" id="PTHR45753:SF3">
    <property type="entry name" value="ORNITHINE TRANSCARBAMYLASE, MITOCHONDRIAL"/>
    <property type="match status" value="1"/>
</dbReference>
<dbReference type="GO" id="GO:0042450">
    <property type="term" value="P:L-arginine biosynthetic process via ornithine"/>
    <property type="evidence" value="ECO:0007669"/>
    <property type="project" value="TreeGrafter"/>
</dbReference>
<dbReference type="GO" id="GO:0019240">
    <property type="term" value="P:citrulline biosynthetic process"/>
    <property type="evidence" value="ECO:0007669"/>
    <property type="project" value="TreeGrafter"/>
</dbReference>
<evidence type="ECO:0000256" key="3">
    <source>
        <dbReference type="ARBA" id="ARBA00022679"/>
    </source>
</evidence>
<dbReference type="PANTHER" id="PTHR45753">
    <property type="entry name" value="ORNITHINE CARBAMOYLTRANSFERASE, MITOCHONDRIAL"/>
    <property type="match status" value="1"/>
</dbReference>
<keyword evidence="3 4" id="KW-0808">Transferase</keyword>
<dbReference type="PRINTS" id="PR00100">
    <property type="entry name" value="AOTCASE"/>
</dbReference>
<evidence type="ECO:0000313" key="7">
    <source>
        <dbReference type="EMBL" id="OLY79921.1"/>
    </source>
</evidence>
<dbReference type="NCBIfam" id="TIGR00658">
    <property type="entry name" value="orni_carb_tr"/>
    <property type="match status" value="1"/>
</dbReference>
<evidence type="ECO:0000313" key="8">
    <source>
        <dbReference type="Proteomes" id="UP000187455"/>
    </source>
</evidence>